<sequence>MPASDIASIEVAPYYPIRQPPSTISCPHWAPSPTEAMTSHPLEHVRSHDLELGATELMKRHATSSVIHQKPVSQRKLDFERRRPRWLRECLAEAMGVFLYVFPGVAATASFLINAANPLGVSPFGGLFQIGCAYAVGIAFAIITCAPVSGGHFNPAITLCFAFWQGFPWKKVPYYIFSQILGAFVAGFVMLGMYWTQIQTMKAAYVAAGKPLVGAGTPASILCSFPNPDQSNMGLVFLTEFFVDFVIGLVIWACIDPANPFVSHTTIPLTIGLAYAAMIWGFADITIAANMARDLGTRMVAAIFFGRETFTHMNYSPVAILANIPATFCATAVYELLMRDSMSIIGKGHAVHEDGDEGLLRHFSKSGMMDEEMIRAQALRRVEIGKRE</sequence>
<feature type="transmembrane region" description="Helical" evidence="8">
    <location>
        <begin position="90"/>
        <end position="113"/>
    </location>
</feature>
<evidence type="ECO:0000256" key="4">
    <source>
        <dbReference type="ARBA" id="ARBA00022692"/>
    </source>
</evidence>
<protein>
    <submittedName>
        <fullName evidence="9">Aquaporin-like protein</fullName>
    </submittedName>
</protein>
<organism evidence="9 10">
    <name type="scientific">Apiospora arundinis</name>
    <dbReference type="NCBI Taxonomy" id="335852"/>
    <lineage>
        <taxon>Eukaryota</taxon>
        <taxon>Fungi</taxon>
        <taxon>Dikarya</taxon>
        <taxon>Ascomycota</taxon>
        <taxon>Pezizomycotina</taxon>
        <taxon>Sordariomycetes</taxon>
        <taxon>Xylariomycetidae</taxon>
        <taxon>Amphisphaeriales</taxon>
        <taxon>Apiosporaceae</taxon>
        <taxon>Apiospora</taxon>
    </lineage>
</organism>
<gene>
    <name evidence="9" type="ORF">PGQ11_002361</name>
</gene>
<comment type="subcellular location">
    <subcellularLocation>
        <location evidence="1">Membrane</location>
        <topology evidence="1">Multi-pass membrane protein</topology>
    </subcellularLocation>
</comment>
<keyword evidence="6 8" id="KW-0472">Membrane</keyword>
<feature type="transmembrane region" description="Helical" evidence="8">
    <location>
        <begin position="267"/>
        <end position="289"/>
    </location>
</feature>
<dbReference type="InterPro" id="IPR000425">
    <property type="entry name" value="MIP"/>
</dbReference>
<feature type="transmembrane region" description="Helical" evidence="8">
    <location>
        <begin position="315"/>
        <end position="337"/>
    </location>
</feature>
<comment type="similarity">
    <text evidence="2 7">Belongs to the MIP/aquaporin (TC 1.A.8) family.</text>
</comment>
<feature type="transmembrane region" description="Helical" evidence="8">
    <location>
        <begin position="133"/>
        <end position="153"/>
    </location>
</feature>
<keyword evidence="4 7" id="KW-0812">Transmembrane</keyword>
<dbReference type="PANTHER" id="PTHR43829:SF14">
    <property type="entry name" value="AQUAPORIN 3"/>
    <property type="match status" value="1"/>
</dbReference>
<dbReference type="SUPFAM" id="SSF81338">
    <property type="entry name" value="Aquaporin-like"/>
    <property type="match status" value="1"/>
</dbReference>
<keyword evidence="5 8" id="KW-1133">Transmembrane helix</keyword>
<dbReference type="Proteomes" id="UP001390339">
    <property type="component" value="Unassembled WGS sequence"/>
</dbReference>
<dbReference type="Gene3D" id="1.20.1080.10">
    <property type="entry name" value="Glycerol uptake facilitator protein"/>
    <property type="match status" value="1"/>
</dbReference>
<keyword evidence="3 7" id="KW-0813">Transport</keyword>
<dbReference type="PRINTS" id="PR00783">
    <property type="entry name" value="MINTRINSICP"/>
</dbReference>
<accession>A0ABR2JHX1</accession>
<evidence type="ECO:0000256" key="8">
    <source>
        <dbReference type="SAM" id="Phobius"/>
    </source>
</evidence>
<evidence type="ECO:0000256" key="5">
    <source>
        <dbReference type="ARBA" id="ARBA00022989"/>
    </source>
</evidence>
<dbReference type="InterPro" id="IPR050363">
    <property type="entry name" value="MIP/Aquaporin"/>
</dbReference>
<dbReference type="EMBL" id="JAPCWZ010000002">
    <property type="protein sequence ID" value="KAK8877415.1"/>
    <property type="molecule type" value="Genomic_DNA"/>
</dbReference>
<keyword evidence="10" id="KW-1185">Reference proteome</keyword>
<dbReference type="InterPro" id="IPR023271">
    <property type="entry name" value="Aquaporin-like"/>
</dbReference>
<dbReference type="PANTHER" id="PTHR43829">
    <property type="entry name" value="AQUAPORIN OR AQUAGLYCEROPORIN RELATED"/>
    <property type="match status" value="1"/>
</dbReference>
<evidence type="ECO:0000256" key="6">
    <source>
        <dbReference type="ARBA" id="ARBA00023136"/>
    </source>
</evidence>
<name>A0ABR2JHX1_9PEZI</name>
<feature type="transmembrane region" description="Helical" evidence="8">
    <location>
        <begin position="235"/>
        <end position="255"/>
    </location>
</feature>
<proteinExistence type="inferred from homology"/>
<comment type="caution">
    <text evidence="9">The sequence shown here is derived from an EMBL/GenBank/DDBJ whole genome shotgun (WGS) entry which is preliminary data.</text>
</comment>
<evidence type="ECO:0000256" key="2">
    <source>
        <dbReference type="ARBA" id="ARBA00006175"/>
    </source>
</evidence>
<feature type="transmembrane region" description="Helical" evidence="8">
    <location>
        <begin position="174"/>
        <end position="195"/>
    </location>
</feature>
<evidence type="ECO:0000313" key="10">
    <source>
        <dbReference type="Proteomes" id="UP001390339"/>
    </source>
</evidence>
<evidence type="ECO:0000256" key="3">
    <source>
        <dbReference type="ARBA" id="ARBA00022448"/>
    </source>
</evidence>
<reference evidence="9 10" key="1">
    <citation type="journal article" date="2024" name="IMA Fungus">
        <title>Apiospora arundinis, a panoply of carbohydrate-active enzymes and secondary metabolites.</title>
        <authorList>
            <person name="Sorensen T."/>
            <person name="Petersen C."/>
            <person name="Muurmann A.T."/>
            <person name="Christiansen J.V."/>
            <person name="Brundto M.L."/>
            <person name="Overgaard C.K."/>
            <person name="Boysen A.T."/>
            <person name="Wollenberg R.D."/>
            <person name="Larsen T.O."/>
            <person name="Sorensen J.L."/>
            <person name="Nielsen K.L."/>
            <person name="Sondergaard T.E."/>
        </authorList>
    </citation>
    <scope>NUCLEOTIDE SEQUENCE [LARGE SCALE GENOMIC DNA]</scope>
    <source>
        <strain evidence="9 10">AAU 773</strain>
    </source>
</reference>
<evidence type="ECO:0000256" key="1">
    <source>
        <dbReference type="ARBA" id="ARBA00004141"/>
    </source>
</evidence>
<evidence type="ECO:0000256" key="7">
    <source>
        <dbReference type="RuleBase" id="RU000477"/>
    </source>
</evidence>
<evidence type="ECO:0000313" key="9">
    <source>
        <dbReference type="EMBL" id="KAK8877415.1"/>
    </source>
</evidence>
<dbReference type="Pfam" id="PF00230">
    <property type="entry name" value="MIP"/>
    <property type="match status" value="1"/>
</dbReference>